<sequence>MNDSNIDMLPSKTILMFTDLPFLRSLDLFTSCLLAQGISTYRFRANAPLRDVLEHVVRRRDLPRHGGYEYHLECWPSSAGGGAGEPSFSSSPYFINPSIGPGKKLDLSLCLSDIVTARLPLRFMLVRDNSKLRADSRFVRLNEMLLEYL</sequence>
<organism evidence="1 2">
    <name type="scientific">Paragonimus heterotremus</name>
    <dbReference type="NCBI Taxonomy" id="100268"/>
    <lineage>
        <taxon>Eukaryota</taxon>
        <taxon>Metazoa</taxon>
        <taxon>Spiralia</taxon>
        <taxon>Lophotrochozoa</taxon>
        <taxon>Platyhelminthes</taxon>
        <taxon>Trematoda</taxon>
        <taxon>Digenea</taxon>
        <taxon>Plagiorchiida</taxon>
        <taxon>Troglotremata</taxon>
        <taxon>Troglotrematidae</taxon>
        <taxon>Paragonimus</taxon>
    </lineage>
</organism>
<proteinExistence type="predicted"/>
<dbReference type="OrthoDB" id="10521177at2759"/>
<comment type="caution">
    <text evidence="1">The sequence shown here is derived from an EMBL/GenBank/DDBJ whole genome shotgun (WGS) entry which is preliminary data.</text>
</comment>
<dbReference type="EMBL" id="LUCH01013275">
    <property type="protein sequence ID" value="KAF5395431.1"/>
    <property type="molecule type" value="Genomic_DNA"/>
</dbReference>
<gene>
    <name evidence="1" type="ORF">PHET_12216</name>
</gene>
<dbReference type="Proteomes" id="UP000748531">
    <property type="component" value="Unassembled WGS sequence"/>
</dbReference>
<name>A0A8J4T0E2_9TREM</name>
<dbReference type="AlphaFoldDB" id="A0A8J4T0E2"/>
<reference evidence="1" key="1">
    <citation type="submission" date="2019-05" db="EMBL/GenBank/DDBJ databases">
        <title>Annotation for the trematode Paragonimus heterotremus.</title>
        <authorList>
            <person name="Choi Y.-J."/>
        </authorList>
    </citation>
    <scope>NUCLEOTIDE SEQUENCE</scope>
    <source>
        <strain evidence="1">LC</strain>
    </source>
</reference>
<evidence type="ECO:0000313" key="2">
    <source>
        <dbReference type="Proteomes" id="UP000748531"/>
    </source>
</evidence>
<keyword evidence="2" id="KW-1185">Reference proteome</keyword>
<accession>A0A8J4T0E2</accession>
<protein>
    <submittedName>
        <fullName evidence="1">Uncharacterized protein</fullName>
    </submittedName>
</protein>
<evidence type="ECO:0000313" key="1">
    <source>
        <dbReference type="EMBL" id="KAF5395431.1"/>
    </source>
</evidence>